<evidence type="ECO:0000256" key="8">
    <source>
        <dbReference type="ARBA" id="ARBA00047386"/>
    </source>
</evidence>
<dbReference type="HAMAP" id="MF_00336">
    <property type="entry name" value="BioD"/>
    <property type="match status" value="1"/>
</dbReference>
<comment type="similarity">
    <text evidence="9">Belongs to the dethiobiotin synthetase family.</text>
</comment>
<organism evidence="10 11">
    <name type="scientific">Thermosulfurimonas marina</name>
    <dbReference type="NCBI Taxonomy" id="2047767"/>
    <lineage>
        <taxon>Bacteria</taxon>
        <taxon>Pseudomonadati</taxon>
        <taxon>Thermodesulfobacteriota</taxon>
        <taxon>Thermodesulfobacteria</taxon>
        <taxon>Thermodesulfobacteriales</taxon>
        <taxon>Thermodesulfobacteriaceae</taxon>
        <taxon>Thermosulfurimonas</taxon>
    </lineage>
</organism>
<dbReference type="Pfam" id="PF13500">
    <property type="entry name" value="AAA_26"/>
    <property type="match status" value="1"/>
</dbReference>
<dbReference type="GO" id="GO:0004141">
    <property type="term" value="F:dethiobiotin synthase activity"/>
    <property type="evidence" value="ECO:0007669"/>
    <property type="project" value="UniProtKB-UniRule"/>
</dbReference>
<keyword evidence="1 9" id="KW-0963">Cytoplasm</keyword>
<feature type="binding site" evidence="9">
    <location>
        <begin position="15"/>
        <end position="20"/>
    </location>
    <ligand>
        <name>ATP</name>
        <dbReference type="ChEBI" id="CHEBI:30616"/>
    </ligand>
</feature>
<keyword evidence="4 9" id="KW-0547">Nucleotide-binding</keyword>
<feature type="binding site" evidence="9">
    <location>
        <position position="44"/>
    </location>
    <ligand>
        <name>substrate</name>
    </ligand>
</feature>
<dbReference type="PIRSF" id="PIRSF006755">
    <property type="entry name" value="DTB_synth"/>
    <property type="match status" value="1"/>
</dbReference>
<evidence type="ECO:0000256" key="2">
    <source>
        <dbReference type="ARBA" id="ARBA00022598"/>
    </source>
</evidence>
<accession>A0A6H1WQL4</accession>
<gene>
    <name evidence="9 10" type="primary">bioD</name>
    <name evidence="10" type="ORF">FVE67_00985</name>
</gene>
<dbReference type="InterPro" id="IPR004472">
    <property type="entry name" value="DTB_synth_BioD"/>
</dbReference>
<feature type="binding site" evidence="9">
    <location>
        <begin position="116"/>
        <end position="119"/>
    </location>
    <ligand>
        <name>ATP</name>
        <dbReference type="ChEBI" id="CHEBI:30616"/>
    </ligand>
</feature>
<keyword evidence="6 9" id="KW-0067">ATP-binding</keyword>
<dbReference type="EMBL" id="CP042909">
    <property type="protein sequence ID" value="QJA05449.1"/>
    <property type="molecule type" value="Genomic_DNA"/>
</dbReference>
<name>A0A6H1WQL4_9BACT</name>
<evidence type="ECO:0000256" key="7">
    <source>
        <dbReference type="ARBA" id="ARBA00022842"/>
    </source>
</evidence>
<comment type="subcellular location">
    <subcellularLocation>
        <location evidence="9">Cytoplasm</location>
    </subcellularLocation>
</comment>
<evidence type="ECO:0000256" key="4">
    <source>
        <dbReference type="ARBA" id="ARBA00022741"/>
    </source>
</evidence>
<dbReference type="GO" id="GO:0005829">
    <property type="term" value="C:cytosol"/>
    <property type="evidence" value="ECO:0007669"/>
    <property type="project" value="TreeGrafter"/>
</dbReference>
<feature type="binding site" evidence="9">
    <location>
        <begin position="206"/>
        <end position="208"/>
    </location>
    <ligand>
        <name>ATP</name>
        <dbReference type="ChEBI" id="CHEBI:30616"/>
    </ligand>
</feature>
<keyword evidence="2 9" id="KW-0436">Ligase</keyword>
<comment type="cofactor">
    <cofactor evidence="9">
        <name>Mg(2+)</name>
        <dbReference type="ChEBI" id="CHEBI:18420"/>
    </cofactor>
</comment>
<feature type="binding site" evidence="9">
    <location>
        <position position="116"/>
    </location>
    <ligand>
        <name>Mg(2+)</name>
        <dbReference type="ChEBI" id="CHEBI:18420"/>
    </ligand>
</feature>
<evidence type="ECO:0000313" key="10">
    <source>
        <dbReference type="EMBL" id="QJA05449.1"/>
    </source>
</evidence>
<dbReference type="Proteomes" id="UP000501253">
    <property type="component" value="Chromosome"/>
</dbReference>
<feature type="binding site" evidence="9">
    <location>
        <begin position="176"/>
        <end position="177"/>
    </location>
    <ligand>
        <name>ATP</name>
        <dbReference type="ChEBI" id="CHEBI:30616"/>
    </ligand>
</feature>
<comment type="catalytic activity">
    <reaction evidence="8">
        <text>(7R,8S)-8-amino-7-(carboxyamino)nonanoate + ATP = (4R,5S)-dethiobiotin + ADP + phosphate + H(+)</text>
        <dbReference type="Rhea" id="RHEA:63684"/>
        <dbReference type="ChEBI" id="CHEBI:15378"/>
        <dbReference type="ChEBI" id="CHEBI:30616"/>
        <dbReference type="ChEBI" id="CHEBI:43474"/>
        <dbReference type="ChEBI" id="CHEBI:149470"/>
        <dbReference type="ChEBI" id="CHEBI:149473"/>
        <dbReference type="ChEBI" id="CHEBI:456216"/>
    </reaction>
</comment>
<dbReference type="RefSeq" id="WP_168718814.1">
    <property type="nucleotide sequence ID" value="NZ_CP042909.1"/>
</dbReference>
<dbReference type="GO" id="GO:0005524">
    <property type="term" value="F:ATP binding"/>
    <property type="evidence" value="ECO:0007669"/>
    <property type="project" value="UniProtKB-UniRule"/>
</dbReference>
<evidence type="ECO:0000256" key="3">
    <source>
        <dbReference type="ARBA" id="ARBA00022723"/>
    </source>
</evidence>
<proteinExistence type="inferred from homology"/>
<protein>
    <recommendedName>
        <fullName evidence="9">ATP-dependent dethiobiotin synthetase BioD</fullName>
        <ecNumber evidence="9">6.3.3.3</ecNumber>
    </recommendedName>
    <alternativeName>
        <fullName evidence="9">DTB synthetase</fullName>
        <shortName evidence="9">DTBS</shortName>
    </alternativeName>
    <alternativeName>
        <fullName evidence="9">Dethiobiotin synthase</fullName>
    </alternativeName>
</protein>
<keyword evidence="3 9" id="KW-0479">Metal-binding</keyword>
<dbReference type="AlphaFoldDB" id="A0A6H1WQL4"/>
<evidence type="ECO:0000256" key="5">
    <source>
        <dbReference type="ARBA" id="ARBA00022756"/>
    </source>
</evidence>
<evidence type="ECO:0000256" key="6">
    <source>
        <dbReference type="ARBA" id="ARBA00022840"/>
    </source>
</evidence>
<comment type="function">
    <text evidence="9">Catalyzes a mechanistically unusual reaction, the ATP-dependent insertion of CO2 between the N7 and N8 nitrogen atoms of 7,8-diaminopelargonic acid (DAPA, also called 7,8-diammoniononanoate) to form a ureido ring.</text>
</comment>
<feature type="active site" evidence="9">
    <location>
        <position position="40"/>
    </location>
</feature>
<dbReference type="SUPFAM" id="SSF52540">
    <property type="entry name" value="P-loop containing nucleoside triphosphate hydrolases"/>
    <property type="match status" value="1"/>
</dbReference>
<dbReference type="KEGG" id="tmai:FVE67_00985"/>
<evidence type="ECO:0000256" key="9">
    <source>
        <dbReference type="HAMAP-Rule" id="MF_00336"/>
    </source>
</evidence>
<dbReference type="Gene3D" id="3.40.50.300">
    <property type="entry name" value="P-loop containing nucleotide triphosphate hydrolases"/>
    <property type="match status" value="1"/>
</dbReference>
<keyword evidence="11" id="KW-1185">Reference proteome</keyword>
<keyword evidence="5 9" id="KW-0093">Biotin biosynthesis</keyword>
<feature type="binding site" evidence="9">
    <location>
        <position position="64"/>
    </location>
    <ligand>
        <name>ATP</name>
        <dbReference type="ChEBI" id="CHEBI:30616"/>
    </ligand>
</feature>
<dbReference type="CDD" id="cd03109">
    <property type="entry name" value="DTBS"/>
    <property type="match status" value="1"/>
</dbReference>
<dbReference type="UniPathway" id="UPA00078">
    <property type="reaction ID" value="UER00161"/>
</dbReference>
<reference evidence="10 11" key="1">
    <citation type="submission" date="2019-08" db="EMBL/GenBank/DDBJ databases">
        <title>Complete genome sequence of Thermosulfurimonas marina SU872T, an anaerobic thermophilic chemolithoautotrophic bacterium isolated from a shallow marine hydrothermal vent.</title>
        <authorList>
            <person name="Allioux M."/>
            <person name="Jebbar M."/>
            <person name="Slobodkina G."/>
            <person name="Slobodkin A."/>
            <person name="Moalic Y."/>
            <person name="Frolova A."/>
            <person name="Shao Z."/>
            <person name="Alain K."/>
        </authorList>
    </citation>
    <scope>NUCLEOTIDE SEQUENCE [LARGE SCALE GENOMIC DNA]</scope>
    <source>
        <strain evidence="10 11">SU872</strain>
    </source>
</reference>
<sequence length="232" mass="25607">MATGRLIFVAGTDTGVGKTVACGLLARAYRKLGLKVITAKPVQTGAREPEDLLLHRRLMDLPPDPPELLSLTCPYLFSYPAAPITAAAREGKKVDLKVLLESLKALLFRYEMVLVEGAGGLYVPYTEEATFLDLIQYFMAPVVVVSAARLGTINHTLLTLEALRSRGLVVPALFYNRFFETEPYLASESLREIQRRAGPLAVFEMPSLSEKNLVEITEALKEFLKETPGLRP</sequence>
<dbReference type="PANTHER" id="PTHR43210:SF2">
    <property type="entry name" value="ATP-DEPENDENT DETHIOBIOTIN SYNTHETASE BIOD 2"/>
    <property type="match status" value="1"/>
</dbReference>
<dbReference type="EC" id="6.3.3.3" evidence="9"/>
<dbReference type="GO" id="GO:0000287">
    <property type="term" value="F:magnesium ion binding"/>
    <property type="evidence" value="ECO:0007669"/>
    <property type="project" value="UniProtKB-UniRule"/>
</dbReference>
<dbReference type="InterPro" id="IPR027417">
    <property type="entry name" value="P-loop_NTPase"/>
</dbReference>
<comment type="catalytic activity">
    <reaction evidence="9">
        <text>(7R,8S)-7,8-diammoniononanoate + CO2 + ATP = (4R,5S)-dethiobiotin + ADP + phosphate + 3 H(+)</text>
        <dbReference type="Rhea" id="RHEA:15805"/>
        <dbReference type="ChEBI" id="CHEBI:15378"/>
        <dbReference type="ChEBI" id="CHEBI:16526"/>
        <dbReference type="ChEBI" id="CHEBI:30616"/>
        <dbReference type="ChEBI" id="CHEBI:43474"/>
        <dbReference type="ChEBI" id="CHEBI:149469"/>
        <dbReference type="ChEBI" id="CHEBI:149473"/>
        <dbReference type="ChEBI" id="CHEBI:456216"/>
        <dbReference type="EC" id="6.3.3.3"/>
    </reaction>
</comment>
<comment type="caution">
    <text evidence="9">Lacks conserved residue(s) required for the propagation of feature annotation.</text>
</comment>
<evidence type="ECO:0000256" key="1">
    <source>
        <dbReference type="ARBA" id="ARBA00022490"/>
    </source>
</evidence>
<comment type="pathway">
    <text evidence="9">Cofactor biosynthesis; biotin biosynthesis; biotin from 7,8-diaminononanoate: step 1/2.</text>
</comment>
<dbReference type="PANTHER" id="PTHR43210">
    <property type="entry name" value="DETHIOBIOTIN SYNTHETASE"/>
    <property type="match status" value="1"/>
</dbReference>
<feature type="binding site" evidence="9">
    <location>
        <position position="19"/>
    </location>
    <ligand>
        <name>Mg(2+)</name>
        <dbReference type="ChEBI" id="CHEBI:18420"/>
    </ligand>
</feature>
<feature type="binding site" evidence="9">
    <location>
        <position position="64"/>
    </location>
    <ligand>
        <name>Mg(2+)</name>
        <dbReference type="ChEBI" id="CHEBI:18420"/>
    </ligand>
</feature>
<comment type="subunit">
    <text evidence="9">Homodimer.</text>
</comment>
<evidence type="ECO:0000313" key="11">
    <source>
        <dbReference type="Proteomes" id="UP000501253"/>
    </source>
</evidence>
<keyword evidence="7 9" id="KW-0460">Magnesium</keyword>
<dbReference type="GO" id="GO:0009102">
    <property type="term" value="P:biotin biosynthetic process"/>
    <property type="evidence" value="ECO:0007669"/>
    <property type="project" value="UniProtKB-UniRule"/>
</dbReference>
<dbReference type="NCBIfam" id="TIGR00347">
    <property type="entry name" value="bioD"/>
    <property type="match status" value="1"/>
</dbReference>